<dbReference type="InterPro" id="IPR057160">
    <property type="entry name" value="DUF7838"/>
</dbReference>
<gene>
    <name evidence="2" type="ORF">HAPAU_16070</name>
</gene>
<evidence type="ECO:0000259" key="1">
    <source>
        <dbReference type="Pfam" id="PF25208"/>
    </source>
</evidence>
<dbReference type="Proteomes" id="UP000075321">
    <property type="component" value="Unassembled WGS sequence"/>
</dbReference>
<keyword evidence="3" id="KW-1185">Reference proteome</keyword>
<evidence type="ECO:0000313" key="2">
    <source>
        <dbReference type="EMBL" id="KYH26508.1"/>
    </source>
</evidence>
<accession>A0A151AFR5</accession>
<dbReference type="OrthoDB" id="280204at2157"/>
<sequence>MQELDHDCPECETERTFYRAASTTLHLGEKVKWHCPECDYGFVRINGIDSSQA</sequence>
<dbReference type="PATRIC" id="fig|1008153.3.peg.1629"/>
<proteinExistence type="predicted"/>
<organism evidence="2 3">
    <name type="scientific">Halalkalicoccus paucihalophilus</name>
    <dbReference type="NCBI Taxonomy" id="1008153"/>
    <lineage>
        <taxon>Archaea</taxon>
        <taxon>Methanobacteriati</taxon>
        <taxon>Methanobacteriota</taxon>
        <taxon>Stenosarchaea group</taxon>
        <taxon>Halobacteria</taxon>
        <taxon>Halobacteriales</taxon>
        <taxon>Halococcaceae</taxon>
        <taxon>Halalkalicoccus</taxon>
    </lineage>
</organism>
<evidence type="ECO:0000313" key="3">
    <source>
        <dbReference type="Proteomes" id="UP000075321"/>
    </source>
</evidence>
<dbReference type="Pfam" id="PF25208">
    <property type="entry name" value="DUF7838"/>
    <property type="match status" value="1"/>
</dbReference>
<dbReference type="RefSeq" id="WP_169802632.1">
    <property type="nucleotide sequence ID" value="NZ_LTAZ01000004.1"/>
</dbReference>
<dbReference type="AlphaFoldDB" id="A0A151AFR5"/>
<feature type="domain" description="DUF7838" evidence="1">
    <location>
        <begin position="2"/>
        <end position="53"/>
    </location>
</feature>
<reference evidence="2 3" key="1">
    <citation type="submission" date="2016-02" db="EMBL/GenBank/DDBJ databases">
        <title>Genome sequence of Halalkalicoccus paucihalophilus DSM 24557.</title>
        <authorList>
            <person name="Poehlein A."/>
            <person name="Daniel R."/>
        </authorList>
    </citation>
    <scope>NUCLEOTIDE SEQUENCE [LARGE SCALE GENOMIC DNA]</scope>
    <source>
        <strain evidence="2 3">DSM 24557</strain>
    </source>
</reference>
<dbReference type="EMBL" id="LTAZ01000004">
    <property type="protein sequence ID" value="KYH26508.1"/>
    <property type="molecule type" value="Genomic_DNA"/>
</dbReference>
<name>A0A151AFR5_9EURY</name>
<protein>
    <recommendedName>
        <fullName evidence="1">DUF7838 domain-containing protein</fullName>
    </recommendedName>
</protein>
<comment type="caution">
    <text evidence="2">The sequence shown here is derived from an EMBL/GenBank/DDBJ whole genome shotgun (WGS) entry which is preliminary data.</text>
</comment>